<feature type="chain" id="PRO_5035278533" evidence="1">
    <location>
        <begin position="23"/>
        <end position="291"/>
    </location>
</feature>
<dbReference type="EMBL" id="BOPG01000024">
    <property type="protein sequence ID" value="GIJ56326.1"/>
    <property type="molecule type" value="Genomic_DNA"/>
</dbReference>
<reference evidence="2" key="1">
    <citation type="submission" date="2021-01" db="EMBL/GenBank/DDBJ databases">
        <title>Whole genome shotgun sequence of Virgisporangium aurantiacum NBRC 16421.</title>
        <authorList>
            <person name="Komaki H."/>
            <person name="Tamura T."/>
        </authorList>
    </citation>
    <scope>NUCLEOTIDE SEQUENCE</scope>
    <source>
        <strain evidence="2">NBRC 16421</strain>
    </source>
</reference>
<keyword evidence="1" id="KW-0732">Signal</keyword>
<evidence type="ECO:0000313" key="3">
    <source>
        <dbReference type="Proteomes" id="UP000612585"/>
    </source>
</evidence>
<keyword evidence="3" id="KW-1185">Reference proteome</keyword>
<dbReference type="Proteomes" id="UP000612585">
    <property type="component" value="Unassembled WGS sequence"/>
</dbReference>
<gene>
    <name evidence="2" type="ORF">Vau01_038420</name>
</gene>
<proteinExistence type="predicted"/>
<evidence type="ECO:0000256" key="1">
    <source>
        <dbReference type="SAM" id="SignalP"/>
    </source>
</evidence>
<sequence>MWAAAGLAVAAVVAAGAVPAQAATLPFGTVRSIVQQVPFSTANPKTFALPCNAGERVLGGGAFTVGGVHAVITEMQPIHPATGPDSFQVTAAADQFGIAGTWSMQVFAFCAVVPASVQLEIRTLTNPPTSATVDQAVTRCSPGKVVMSTGGRIDNGNGQVDLGTVPTSSGILATGSSAIAKEDADGFAGFYTVTGYSVCGRPNLLASDFQMRRVQVAAAAGVSSLSNLTFCPSGTQLTGFAGYTDLFGTHLQRLTPNLAGGRTAFGGTFGAQSSVTPTFAWNMDTTIFCAQ</sequence>
<accession>A0A8J3Z2M4</accession>
<comment type="caution">
    <text evidence="2">The sequence shown here is derived from an EMBL/GenBank/DDBJ whole genome shotgun (WGS) entry which is preliminary data.</text>
</comment>
<name>A0A8J3Z2M4_9ACTN</name>
<feature type="signal peptide" evidence="1">
    <location>
        <begin position="1"/>
        <end position="22"/>
    </location>
</feature>
<dbReference type="AlphaFoldDB" id="A0A8J3Z2M4"/>
<evidence type="ECO:0000313" key="2">
    <source>
        <dbReference type="EMBL" id="GIJ56326.1"/>
    </source>
</evidence>
<organism evidence="2 3">
    <name type="scientific">Virgisporangium aurantiacum</name>
    <dbReference type="NCBI Taxonomy" id="175570"/>
    <lineage>
        <taxon>Bacteria</taxon>
        <taxon>Bacillati</taxon>
        <taxon>Actinomycetota</taxon>
        <taxon>Actinomycetes</taxon>
        <taxon>Micromonosporales</taxon>
        <taxon>Micromonosporaceae</taxon>
        <taxon>Virgisporangium</taxon>
    </lineage>
</organism>
<protein>
    <submittedName>
        <fullName evidence="2">Uncharacterized protein</fullName>
    </submittedName>
</protein>